<dbReference type="Proteomes" id="UP000253664">
    <property type="component" value="Unassembled WGS sequence"/>
</dbReference>
<dbReference type="EMBL" id="LKCN02000014">
    <property type="protein sequence ID" value="RCI09792.1"/>
    <property type="molecule type" value="Genomic_DNA"/>
</dbReference>
<evidence type="ECO:0000313" key="2">
    <source>
        <dbReference type="EMBL" id="RCI09792.1"/>
    </source>
</evidence>
<protein>
    <submittedName>
        <fullName evidence="2">Uncharacterized protein</fullName>
    </submittedName>
</protein>
<proteinExistence type="predicted"/>
<reference evidence="2 3" key="1">
    <citation type="journal article" date="2015" name="BMC Genomics">
        <title>Insights from the genome of Ophiocordyceps polyrhachis-furcata to pathogenicity and host specificity in insect fungi.</title>
        <authorList>
            <person name="Wichadakul D."/>
            <person name="Kobmoo N."/>
            <person name="Ingsriswang S."/>
            <person name="Tangphatsornruang S."/>
            <person name="Chantasingh D."/>
            <person name="Luangsa-ard J.J."/>
            <person name="Eurwilaichitr L."/>
        </authorList>
    </citation>
    <scope>NUCLEOTIDE SEQUENCE [LARGE SCALE GENOMIC DNA]</scope>
    <source>
        <strain evidence="2 3">BCC 54312</strain>
    </source>
</reference>
<feature type="region of interest" description="Disordered" evidence="1">
    <location>
        <begin position="1"/>
        <end position="25"/>
    </location>
</feature>
<accession>A0A367L6E2</accession>
<name>A0A367L6E2_9HYPO</name>
<evidence type="ECO:0000256" key="1">
    <source>
        <dbReference type="SAM" id="MobiDB-lite"/>
    </source>
</evidence>
<gene>
    <name evidence="2" type="ORF">L249_4038</name>
</gene>
<feature type="non-terminal residue" evidence="2">
    <location>
        <position position="1"/>
    </location>
</feature>
<organism evidence="2 3">
    <name type="scientific">Ophiocordyceps polyrhachis-furcata BCC 54312</name>
    <dbReference type="NCBI Taxonomy" id="1330021"/>
    <lineage>
        <taxon>Eukaryota</taxon>
        <taxon>Fungi</taxon>
        <taxon>Dikarya</taxon>
        <taxon>Ascomycota</taxon>
        <taxon>Pezizomycotina</taxon>
        <taxon>Sordariomycetes</taxon>
        <taxon>Hypocreomycetidae</taxon>
        <taxon>Hypocreales</taxon>
        <taxon>Ophiocordycipitaceae</taxon>
        <taxon>Ophiocordyceps</taxon>
    </lineage>
</organism>
<comment type="caution">
    <text evidence="2">The sequence shown here is derived from an EMBL/GenBank/DDBJ whole genome shotgun (WGS) entry which is preliminary data.</text>
</comment>
<feature type="non-terminal residue" evidence="2">
    <location>
        <position position="212"/>
    </location>
</feature>
<sequence length="212" mass="24371">RATSGFGLAHTRRRTGTELEPDSDDDKFTVHCPPCAGRSLPASLRAAAHRERQFNARNGKCPLASPPFWSASMSHRLIRRPLHLHLVRPTGEQTGLALRNNDGRRSEFMQYQYHALDHPQRIIYTAPTPSSHSRKLSAEMPRLITFTETLCDKQRVEMFPICFLALKALMDGPETPSRSIPPVFIFRDTFPRTQGLIRWYWYRIELEQSIES</sequence>
<dbReference type="AlphaFoldDB" id="A0A367L6E2"/>
<evidence type="ECO:0000313" key="3">
    <source>
        <dbReference type="Proteomes" id="UP000253664"/>
    </source>
</evidence>
<keyword evidence="3" id="KW-1185">Reference proteome</keyword>